<dbReference type="GO" id="GO:0006396">
    <property type="term" value="P:RNA processing"/>
    <property type="evidence" value="ECO:0007669"/>
    <property type="project" value="InterPro"/>
</dbReference>
<evidence type="ECO:0000313" key="11">
    <source>
        <dbReference type="EMBL" id="TXL70191.1"/>
    </source>
</evidence>
<dbReference type="GO" id="GO:0003723">
    <property type="term" value="F:RNA binding"/>
    <property type="evidence" value="ECO:0007669"/>
    <property type="project" value="UniProtKB-UniRule"/>
</dbReference>
<dbReference type="Gene3D" id="3.30.230.70">
    <property type="entry name" value="GHMP Kinase, N-terminal domain"/>
    <property type="match status" value="2"/>
</dbReference>
<dbReference type="EMBL" id="VDUZ01000064">
    <property type="protein sequence ID" value="TXL70191.1"/>
    <property type="molecule type" value="Genomic_DNA"/>
</dbReference>
<dbReference type="InterPro" id="IPR020568">
    <property type="entry name" value="Ribosomal_Su5_D2-typ_SF"/>
</dbReference>
<dbReference type="EC" id="2.7.7.8" evidence="8"/>
<evidence type="ECO:0000256" key="4">
    <source>
        <dbReference type="ARBA" id="ARBA00022695"/>
    </source>
</evidence>
<dbReference type="RefSeq" id="WP_147851803.1">
    <property type="nucleotide sequence ID" value="NZ_VDUZ01000064.1"/>
</dbReference>
<dbReference type="InterPro" id="IPR003029">
    <property type="entry name" value="S1_domain"/>
</dbReference>
<dbReference type="SMART" id="SM00316">
    <property type="entry name" value="S1"/>
    <property type="match status" value="1"/>
</dbReference>
<feature type="region of interest" description="Disordered" evidence="9">
    <location>
        <begin position="691"/>
        <end position="719"/>
    </location>
</feature>
<feature type="compositionally biased region" description="Basic and acidic residues" evidence="9">
    <location>
        <begin position="699"/>
        <end position="710"/>
    </location>
</feature>
<dbReference type="GO" id="GO:0000175">
    <property type="term" value="F:3'-5'-RNA exonuclease activity"/>
    <property type="evidence" value="ECO:0007669"/>
    <property type="project" value="TreeGrafter"/>
</dbReference>
<dbReference type="SUPFAM" id="SSF54211">
    <property type="entry name" value="Ribosomal protein S5 domain 2-like"/>
    <property type="match status" value="2"/>
</dbReference>
<dbReference type="CDD" id="cd11363">
    <property type="entry name" value="RNase_PH_PNPase_1"/>
    <property type="match status" value="1"/>
</dbReference>
<evidence type="ECO:0000259" key="10">
    <source>
        <dbReference type="PROSITE" id="PS50126"/>
    </source>
</evidence>
<dbReference type="GO" id="GO:0004654">
    <property type="term" value="F:polyribonucleotide nucleotidyltransferase activity"/>
    <property type="evidence" value="ECO:0007669"/>
    <property type="project" value="UniProtKB-UniRule"/>
</dbReference>
<dbReference type="InterPro" id="IPR027408">
    <property type="entry name" value="PNPase/RNase_PH_dom_sf"/>
</dbReference>
<dbReference type="Pfam" id="PF01138">
    <property type="entry name" value="RNase_PH"/>
    <property type="match status" value="2"/>
</dbReference>
<dbReference type="PROSITE" id="PS50084">
    <property type="entry name" value="KH_TYPE_1"/>
    <property type="match status" value="1"/>
</dbReference>
<dbReference type="FunFam" id="3.30.1370.10:FF:000001">
    <property type="entry name" value="Polyribonucleotide nucleotidyltransferase"/>
    <property type="match status" value="1"/>
</dbReference>
<dbReference type="SUPFAM" id="SSF54791">
    <property type="entry name" value="Eukaryotic type KH-domain (KH-domain type I)"/>
    <property type="match status" value="1"/>
</dbReference>
<protein>
    <recommendedName>
        <fullName evidence="8">Polyribonucleotide nucleotidyltransferase</fullName>
        <ecNumber evidence="8">2.7.7.8</ecNumber>
    </recommendedName>
    <alternativeName>
        <fullName evidence="8">Polynucleotide phosphorylase</fullName>
        <shortName evidence="8">PNPase</shortName>
    </alternativeName>
</protein>
<dbReference type="Pfam" id="PF00575">
    <property type="entry name" value="S1"/>
    <property type="match status" value="1"/>
</dbReference>
<name>A0A5C8PAC4_9HYPH</name>
<evidence type="ECO:0000256" key="1">
    <source>
        <dbReference type="ARBA" id="ARBA00007404"/>
    </source>
</evidence>
<evidence type="ECO:0000256" key="5">
    <source>
        <dbReference type="ARBA" id="ARBA00022723"/>
    </source>
</evidence>
<dbReference type="GO" id="GO:0006402">
    <property type="term" value="P:mRNA catabolic process"/>
    <property type="evidence" value="ECO:0007669"/>
    <property type="project" value="UniProtKB-UniRule"/>
</dbReference>
<dbReference type="PANTHER" id="PTHR11252">
    <property type="entry name" value="POLYRIBONUCLEOTIDE NUCLEOTIDYLTRANSFERASE"/>
    <property type="match status" value="1"/>
</dbReference>
<dbReference type="PROSITE" id="PS50126">
    <property type="entry name" value="S1"/>
    <property type="match status" value="1"/>
</dbReference>
<feature type="binding site" evidence="8">
    <location>
        <position position="491"/>
    </location>
    <ligand>
        <name>Mg(2+)</name>
        <dbReference type="ChEBI" id="CHEBI:18420"/>
    </ligand>
</feature>
<dbReference type="Pfam" id="PF00013">
    <property type="entry name" value="KH_1"/>
    <property type="match status" value="1"/>
</dbReference>
<dbReference type="InterPro" id="IPR015847">
    <property type="entry name" value="ExoRNase_PH_dom2"/>
</dbReference>
<evidence type="ECO:0000256" key="3">
    <source>
        <dbReference type="ARBA" id="ARBA00022679"/>
    </source>
</evidence>
<comment type="cofactor">
    <cofactor evidence="8">
        <name>Mg(2+)</name>
        <dbReference type="ChEBI" id="CHEBI:18420"/>
    </cofactor>
</comment>
<keyword evidence="12" id="KW-1185">Reference proteome</keyword>
<comment type="caution">
    <text evidence="11">The sequence shown here is derived from an EMBL/GenBank/DDBJ whole genome shotgun (WGS) entry which is preliminary data.</text>
</comment>
<evidence type="ECO:0000256" key="2">
    <source>
        <dbReference type="ARBA" id="ARBA00022490"/>
    </source>
</evidence>
<dbReference type="Gene3D" id="2.40.50.140">
    <property type="entry name" value="Nucleic acid-binding proteins"/>
    <property type="match status" value="1"/>
</dbReference>
<dbReference type="HAMAP" id="MF_01595">
    <property type="entry name" value="PNPase"/>
    <property type="match status" value="1"/>
</dbReference>
<proteinExistence type="inferred from homology"/>
<dbReference type="InterPro" id="IPR015848">
    <property type="entry name" value="PNPase_PH_RNA-bd_bac/org-type"/>
</dbReference>
<dbReference type="NCBIfam" id="TIGR03591">
    <property type="entry name" value="polynuc_phos"/>
    <property type="match status" value="1"/>
</dbReference>
<dbReference type="Pfam" id="PF03725">
    <property type="entry name" value="RNase_PH_C"/>
    <property type="match status" value="2"/>
</dbReference>
<feature type="domain" description="S1 motif" evidence="10">
    <location>
        <begin position="621"/>
        <end position="689"/>
    </location>
</feature>
<comment type="catalytic activity">
    <reaction evidence="8">
        <text>RNA(n+1) + phosphate = RNA(n) + a ribonucleoside 5'-diphosphate</text>
        <dbReference type="Rhea" id="RHEA:22096"/>
        <dbReference type="Rhea" id="RHEA-COMP:14527"/>
        <dbReference type="Rhea" id="RHEA-COMP:17342"/>
        <dbReference type="ChEBI" id="CHEBI:43474"/>
        <dbReference type="ChEBI" id="CHEBI:57930"/>
        <dbReference type="ChEBI" id="CHEBI:140395"/>
        <dbReference type="EC" id="2.7.7.8"/>
    </reaction>
</comment>
<keyword evidence="7 8" id="KW-0694">RNA-binding</keyword>
<comment type="similarity">
    <text evidence="1 8">Belongs to the polyribonucleotide nucleotidyltransferase family.</text>
</comment>
<keyword evidence="6 8" id="KW-0460">Magnesium</keyword>
<reference evidence="11 12" key="1">
    <citation type="submission" date="2019-06" db="EMBL/GenBank/DDBJ databases">
        <title>New taxonomy in bacterial strain CC-CFT640, isolated from vineyard.</title>
        <authorList>
            <person name="Lin S.-Y."/>
            <person name="Tsai C.-F."/>
            <person name="Young C.-C."/>
        </authorList>
    </citation>
    <scope>NUCLEOTIDE SEQUENCE [LARGE SCALE GENOMIC DNA]</scope>
    <source>
        <strain evidence="11 12">CC-CFT640</strain>
    </source>
</reference>
<evidence type="ECO:0000256" key="6">
    <source>
        <dbReference type="ARBA" id="ARBA00022842"/>
    </source>
</evidence>
<dbReference type="PANTHER" id="PTHR11252:SF0">
    <property type="entry name" value="POLYRIBONUCLEOTIDE NUCLEOTIDYLTRANSFERASE 1, MITOCHONDRIAL"/>
    <property type="match status" value="1"/>
</dbReference>
<accession>A0A5C8PAC4</accession>
<dbReference type="Proteomes" id="UP000321638">
    <property type="component" value="Unassembled WGS sequence"/>
</dbReference>
<dbReference type="FunFam" id="3.30.230.70:FF:000001">
    <property type="entry name" value="Polyribonucleotide nucleotidyltransferase"/>
    <property type="match status" value="1"/>
</dbReference>
<dbReference type="SMART" id="SM00322">
    <property type="entry name" value="KH"/>
    <property type="match status" value="1"/>
</dbReference>
<keyword evidence="3 8" id="KW-0808">Transferase</keyword>
<keyword evidence="4 8" id="KW-0548">Nucleotidyltransferase</keyword>
<evidence type="ECO:0000313" key="12">
    <source>
        <dbReference type="Proteomes" id="UP000321638"/>
    </source>
</evidence>
<dbReference type="Gene3D" id="3.30.1370.10">
    <property type="entry name" value="K Homology domain, type 1"/>
    <property type="match status" value="1"/>
</dbReference>
<dbReference type="InterPro" id="IPR012162">
    <property type="entry name" value="PNPase"/>
</dbReference>
<dbReference type="InterPro" id="IPR036612">
    <property type="entry name" value="KH_dom_type_1_sf"/>
</dbReference>
<dbReference type="GO" id="GO:0000287">
    <property type="term" value="F:magnesium ion binding"/>
    <property type="evidence" value="ECO:0007669"/>
    <property type="project" value="UniProtKB-UniRule"/>
</dbReference>
<feature type="binding site" evidence="8">
    <location>
        <position position="485"/>
    </location>
    <ligand>
        <name>Mg(2+)</name>
        <dbReference type="ChEBI" id="CHEBI:18420"/>
    </ligand>
</feature>
<dbReference type="FunFam" id="2.40.50.140:FF:000107">
    <property type="entry name" value="Polyribonucleotide nucleotidyltransferase"/>
    <property type="match status" value="1"/>
</dbReference>
<evidence type="ECO:0000256" key="9">
    <source>
        <dbReference type="SAM" id="MobiDB-lite"/>
    </source>
</evidence>
<dbReference type="Pfam" id="PF03726">
    <property type="entry name" value="PNPase"/>
    <property type="match status" value="1"/>
</dbReference>
<dbReference type="GO" id="GO:0005829">
    <property type="term" value="C:cytosol"/>
    <property type="evidence" value="ECO:0007669"/>
    <property type="project" value="TreeGrafter"/>
</dbReference>
<keyword evidence="2 8" id="KW-0963">Cytoplasm</keyword>
<dbReference type="SUPFAM" id="SSF55666">
    <property type="entry name" value="Ribonuclease PH domain 2-like"/>
    <property type="match status" value="2"/>
</dbReference>
<keyword evidence="5 8" id="KW-0479">Metal-binding</keyword>
<evidence type="ECO:0000256" key="7">
    <source>
        <dbReference type="ARBA" id="ARBA00022884"/>
    </source>
</evidence>
<dbReference type="InterPro" id="IPR036345">
    <property type="entry name" value="ExoRNase_PH_dom2_sf"/>
</dbReference>
<dbReference type="InterPro" id="IPR004087">
    <property type="entry name" value="KH_dom"/>
</dbReference>
<dbReference type="CDD" id="cd11364">
    <property type="entry name" value="RNase_PH_PNPase_2"/>
    <property type="match status" value="1"/>
</dbReference>
<dbReference type="CDD" id="cd04472">
    <property type="entry name" value="S1_PNPase"/>
    <property type="match status" value="1"/>
</dbReference>
<dbReference type="OrthoDB" id="9804305at2"/>
<dbReference type="NCBIfam" id="NF008805">
    <property type="entry name" value="PRK11824.1"/>
    <property type="match status" value="1"/>
</dbReference>
<gene>
    <name evidence="8 11" type="primary">pnp</name>
    <name evidence="11" type="ORF">FHP25_35760</name>
</gene>
<comment type="function">
    <text evidence="8">Involved in mRNA degradation. Catalyzes the phosphorolysis of single-stranded polyribonucleotides processively in the 3'- to 5'-direction.</text>
</comment>
<dbReference type="SUPFAM" id="SSF50249">
    <property type="entry name" value="Nucleic acid-binding proteins"/>
    <property type="match status" value="1"/>
</dbReference>
<dbReference type="CDD" id="cd02393">
    <property type="entry name" value="KH-I_PNPase"/>
    <property type="match status" value="1"/>
</dbReference>
<dbReference type="InterPro" id="IPR012340">
    <property type="entry name" value="NA-bd_OB-fold"/>
</dbReference>
<organism evidence="11 12">
    <name type="scientific">Vineibacter terrae</name>
    <dbReference type="NCBI Taxonomy" id="2586908"/>
    <lineage>
        <taxon>Bacteria</taxon>
        <taxon>Pseudomonadati</taxon>
        <taxon>Pseudomonadota</taxon>
        <taxon>Alphaproteobacteria</taxon>
        <taxon>Hyphomicrobiales</taxon>
        <taxon>Vineibacter</taxon>
    </lineage>
</organism>
<dbReference type="AlphaFoldDB" id="A0A5C8PAC4"/>
<comment type="subcellular location">
    <subcellularLocation>
        <location evidence="8">Cytoplasm</location>
    </subcellularLocation>
</comment>
<dbReference type="InterPro" id="IPR001247">
    <property type="entry name" value="ExoRNase_PH_dom1"/>
</dbReference>
<dbReference type="InterPro" id="IPR004088">
    <property type="entry name" value="KH_dom_type_1"/>
</dbReference>
<dbReference type="PIRSF" id="PIRSF005499">
    <property type="entry name" value="PNPase"/>
    <property type="match status" value="1"/>
</dbReference>
<sequence>MFDVYRKELDWAGRKLVLETGKIARQADGAVMAHLGGTSVLAAVVAAKEARPGIDFFPLTVNYQEKAFAAGKIPGGFFKREGRPSEKEVLVSRLIDRPIRPLFHESFRNETLVVVTVLSHDMENDPDIVSLVAASAALTISGIPFLGPIGAARVGRIDGQYVINPTLVQMEQSELDLVVAGTKEGVLMVESEAKELPEDVMLGAVMAGHRSFQPVIDAIIQLAEHCAKEPWPLAEPSADAKRVAEKLNSDLRSGLADAYREVKKQSRQDKVAAVKTQAKALFAGDEPALAALGEQFGNLEADVVRNAILDTGHRIDGRDTRTVRPIVAEVGILPRAHGSSLFTRGETQALVVATLGTGQDEQIIDALEGEYREHFMLHYNFPPYSVGEVRRMGSPSRRDIGHGKLAWRAIKPMLPPKEKFPYTVRVVSEITESNGSSSMATVCGASLSLMDAGVPLSRPVAGVAMGLIKEGDRFAVLTDILGDEDHLGDMDFKVAGTDNGVTALQMDIKITSITEEIMKVALAQARDGRLHILGEMAKGLGGARETVSQNAPRITVINIPKDKIREVIGTGGKVIREIVEQTGAKIDIEDDGTVKVAAVDAKAGQAAIDWIKGIVAEPEVGTVYNGKVVKIVEFGAFVNFLGTRDGLVHISEIAPRRIAKVSDVLKEGDQVKVKVLGIDDRGKVKLSMKVIDQQTGAEIPREPRPPREGADPASASQPV</sequence>
<dbReference type="FunFam" id="3.30.230.70:FF:000002">
    <property type="entry name" value="Polyribonucleotide nucleotidyltransferase"/>
    <property type="match status" value="1"/>
</dbReference>
<evidence type="ECO:0000256" key="8">
    <source>
        <dbReference type="HAMAP-Rule" id="MF_01595"/>
    </source>
</evidence>